<dbReference type="Gene3D" id="3.30.300.30">
    <property type="match status" value="1"/>
</dbReference>
<dbReference type="Pfam" id="PF13193">
    <property type="entry name" value="AMP-binding_C"/>
    <property type="match status" value="1"/>
</dbReference>
<feature type="active site" description="Nucleophile" evidence="3">
    <location>
        <position position="1015"/>
    </location>
</feature>
<evidence type="ECO:0000256" key="1">
    <source>
        <dbReference type="ARBA" id="ARBA00004685"/>
    </source>
</evidence>
<reference evidence="5" key="2">
    <citation type="submission" date="2020-08" db="EMBL/GenBank/DDBJ databases">
        <title>Draft Genome Sequence of Cumin Blight Pathogen Alternaria burnsii.</title>
        <authorList>
            <person name="Feng Z."/>
        </authorList>
    </citation>
    <scope>NUCLEOTIDE SEQUENCE</scope>
    <source>
        <strain evidence="5">CBS107.38</strain>
    </source>
</reference>
<dbReference type="Pfam" id="PF13561">
    <property type="entry name" value="adh_short_C2"/>
    <property type="match status" value="1"/>
</dbReference>
<dbReference type="Gene3D" id="3.40.50.720">
    <property type="entry name" value="NAD(P)-binding Rossmann-like Domain"/>
    <property type="match status" value="1"/>
</dbReference>
<evidence type="ECO:0000313" key="6">
    <source>
        <dbReference type="Proteomes" id="UP000596902"/>
    </source>
</evidence>
<dbReference type="Gene3D" id="3.40.50.12780">
    <property type="entry name" value="N-terminal domain of ligase-like"/>
    <property type="match status" value="1"/>
</dbReference>
<dbReference type="InterPro" id="IPR033123">
    <property type="entry name" value="GH11_dom"/>
</dbReference>
<dbReference type="EC" id="3.2.1.8" evidence="3"/>
<gene>
    <name evidence="5" type="ORF">GT037_004699</name>
</gene>
<dbReference type="PROSITE" id="PS00776">
    <property type="entry name" value="GH11_1"/>
    <property type="match status" value="1"/>
</dbReference>
<dbReference type="PROSITE" id="PS00061">
    <property type="entry name" value="ADH_SHORT"/>
    <property type="match status" value="1"/>
</dbReference>
<dbReference type="Gene3D" id="2.60.120.180">
    <property type="match status" value="1"/>
</dbReference>
<sequence length="1854" mass="204219">MWARNLFARTLTRHKISLSTYTSHCCQPFAHTPLYTVRMASTLPRLPVFEAIKKHDAQSTAVVHSLSGRSFTYGELVNDVAAAKDKLQRNCGEQSAEGQRISFLVENGYDYVVTLLSILAAHAIAVPLSPTFPAHELRYIIDQSESLMLLSSEKFQSQADDVLKEGMETKPINYKQEKIMMGKTDDYVTLEEPTSDKGGMMLYTSGTTNRPKGVVLPQDVLTAQSRSLLEAWNYSKDDVLLHVLPLHHIHGTVNALLTPLFAGSTIEFQFPFNATAVWDRLAAPFLPNPDPAKKPITFLTVVPTIYTRLLASHPTLSPQLQAATKTALHPSNMRLNISGSAALPTPVKSAWTELSGGNVLLERYGMTEVGMALSCGLDFTDRVDGSVGWPLPSVQARLVDTETGEVIQVGEEVDPVTERERQGEIQLRGPTIFREYWKNPEATSKEFTEDADGQGKWFKTGDVAVRRNVGGAGKSDQAWAKGPLYFIHGRKSADIIKTGGEKVSALEIEREMLSLPQVDEVAVVGLPSEAWGQKVAAVVVLSEQGKTAGKGGKAWSALDMRRALKEILANYKIPQEMKVVDTIPRNAMGKINKKQLVKQIWGEALEGTKENGAVQVPNGSVYGVALDNPSKHFEGHTFFNGSEYLVALKHAVYQIATFMYGVDREETKSKEDTSLRETMKSHLFLLQAVFVEAAIRFGCSSVSIQRLDPLVEPGRVPSSHVHQIVGGNAFNATMTGDIGEQGSYFSNYWTAVMYFKHQNGSYKRVPIYPNAQLGYEGQNADHIKGGMTIYYTQKDFNSSDLRNPVRAFPPGFRMTVGNPSTTTINGTKKGLAYTCLQTVLTRGYETPDFPKEPCPAGIMAIQTVEEMNACAVESSVDEDVEGWLDHLPGITHCKSAIMVSFTILTTALLVSLPTAFAAPRGVTSLINHETVGKQLEARQGGYYSFWSEGGGSFRCSQQGGGKYTCNWSGQAGGGFVAGTGFKPGGSRAVKYAGTYDAKGPGYLALYGWTRNPLIEYYIIESYDILAPGEPWTRKGNFTFEEGTYELYTSQRVNKPSIEGTRTFTQFWSVRTEKRVGGTITTQKHFDAWSKAGMRLGGHDYMILCTEGFANGTLLPSGSSTITFRLIRNAHGKTYPELLVHPKADKEGEEMGRGFQRYAVSKLVPIMVMYELNRRLKTHYFPTNTITMPASVASSVSTIIKPSPAPKCGESQTFKMPPYVARNALLRTSQALSRLSKPALRFAHTQRRTLPDFSLEGKVAVVTGASQGLGQQILAAFALSGAHGAIVDLKQEGADKSAKALIEEAETQGLPPPKVHGYECDTSSEEGVKSTWDKIIQEFGTVDILVTNAGITGGAPAEDYPFEDFKRMIDVNLTGTFLFSRTAGKWWIENQVDGRILIVSSMSGSIVNRPQKQSAYNASKAASAHLMKSLASEWAPHGIRVNALSPGYIQTEANEGEEMEKLSKEWLKDIPMKRIAKPEEFRGAAVWLMQYGMRCHITQRDHLQHQHRREQGANTMRLQPIISAFGLLAIANAGLLRFGCAQLTVQRLDPLVNPGANPSPHLHQIIGGNSFNVTMDPTKGHDLAAQSTCTTCEFTEDLSNYWTAVVYFKAKNGTFKRVPQRAQQGMEGTNGGMVVYYMTDALFSTSQTTKVTAFKPGFRMLIGDVSYRTREAARDFRQLTYICMQNEGTREPETLEFPKQPCPAGIMINHRFPTCWDGVNLDSPNHREHVSYPATGTFENGGACPSTHPIRIPQILLETVWDTKQFNNKADWPTDGSQPFLWSSGDATGFSTHADYLFGWKDNSLQKAMDGNNYVSAPTLKKQNIATQNRCNVKDMVGENFDGWLTALPGGMQVN</sequence>
<evidence type="ECO:0000256" key="2">
    <source>
        <dbReference type="ARBA" id="ARBA00022857"/>
    </source>
</evidence>
<comment type="similarity">
    <text evidence="3">Belongs to the glycosyl hydrolase 11 (cellulase G) family.</text>
</comment>
<dbReference type="CDD" id="cd05941">
    <property type="entry name" value="MCS"/>
    <property type="match status" value="1"/>
</dbReference>
<dbReference type="PANTHER" id="PTHR43662">
    <property type="match status" value="1"/>
</dbReference>
<organism evidence="5 6">
    <name type="scientific">Alternaria burnsii</name>
    <dbReference type="NCBI Taxonomy" id="1187904"/>
    <lineage>
        <taxon>Eukaryota</taxon>
        <taxon>Fungi</taxon>
        <taxon>Dikarya</taxon>
        <taxon>Ascomycota</taxon>
        <taxon>Pezizomycotina</taxon>
        <taxon>Dothideomycetes</taxon>
        <taxon>Pleosporomycetidae</taxon>
        <taxon>Pleosporales</taxon>
        <taxon>Pleosporineae</taxon>
        <taxon>Pleosporaceae</taxon>
        <taxon>Alternaria</taxon>
        <taxon>Alternaria sect. Alternaria</taxon>
    </lineage>
</organism>
<keyword evidence="3" id="KW-0858">Xylan degradation</keyword>
<dbReference type="InterPro" id="IPR020904">
    <property type="entry name" value="Sc_DH/Rdtase_CS"/>
</dbReference>
<dbReference type="Pfam" id="PF00457">
    <property type="entry name" value="Glyco_hydro_11"/>
    <property type="match status" value="1"/>
</dbReference>
<keyword evidence="3" id="KW-0326">Glycosidase</keyword>
<keyword evidence="6" id="KW-1185">Reference proteome</keyword>
<comment type="pathway">
    <text evidence="1">Mycotoxin biosynthesis.</text>
</comment>
<keyword evidence="2" id="KW-0521">NADP</keyword>
<evidence type="ECO:0000313" key="5">
    <source>
        <dbReference type="EMBL" id="KAF7677840.1"/>
    </source>
</evidence>
<dbReference type="InterPro" id="IPR036291">
    <property type="entry name" value="NAD(P)-bd_dom_sf"/>
</dbReference>
<dbReference type="InterPro" id="IPR013320">
    <property type="entry name" value="ConA-like_dom_sf"/>
</dbReference>
<dbReference type="PRINTS" id="PR00081">
    <property type="entry name" value="GDHRDH"/>
</dbReference>
<proteinExistence type="inferred from homology"/>
<dbReference type="GO" id="GO:0045493">
    <property type="term" value="P:xylan catabolic process"/>
    <property type="evidence" value="ECO:0007669"/>
    <property type="project" value="UniProtKB-UniRule"/>
</dbReference>
<evidence type="ECO:0000256" key="3">
    <source>
        <dbReference type="PROSITE-ProRule" id="PRU01097"/>
    </source>
</evidence>
<dbReference type="InterPro" id="IPR045851">
    <property type="entry name" value="AMP-bd_C_sf"/>
</dbReference>
<evidence type="ECO:0000259" key="4">
    <source>
        <dbReference type="PROSITE" id="PS51761"/>
    </source>
</evidence>
<dbReference type="PRINTS" id="PR00080">
    <property type="entry name" value="SDRFAMILY"/>
</dbReference>
<dbReference type="InterPro" id="IPR002347">
    <property type="entry name" value="SDR_fam"/>
</dbReference>
<dbReference type="SUPFAM" id="SSF51735">
    <property type="entry name" value="NAD(P)-binding Rossmann-fold domains"/>
    <property type="match status" value="1"/>
</dbReference>
<keyword evidence="3" id="KW-0119">Carbohydrate metabolism</keyword>
<dbReference type="InterPro" id="IPR018535">
    <property type="entry name" value="DUF1996"/>
</dbReference>
<dbReference type="InterPro" id="IPR000873">
    <property type="entry name" value="AMP-dep_synth/lig_dom"/>
</dbReference>
<dbReference type="GeneID" id="62202924"/>
<dbReference type="SUPFAM" id="SSF56801">
    <property type="entry name" value="Acetyl-CoA synthetase-like"/>
    <property type="match status" value="1"/>
</dbReference>
<dbReference type="RefSeq" id="XP_038788018.1">
    <property type="nucleotide sequence ID" value="XM_038929746.1"/>
</dbReference>
<dbReference type="Pfam" id="PF00501">
    <property type="entry name" value="AMP-binding"/>
    <property type="match status" value="1"/>
</dbReference>
<dbReference type="InterPro" id="IPR042099">
    <property type="entry name" value="ANL_N_sf"/>
</dbReference>
<dbReference type="UniPathway" id="UPA00114"/>
<dbReference type="InterPro" id="IPR018208">
    <property type="entry name" value="GH11_AS_1"/>
</dbReference>
<keyword evidence="3" id="KW-0378">Hydrolase</keyword>
<comment type="catalytic activity">
    <reaction evidence="3">
        <text>Endohydrolysis of (1-&gt;4)-beta-D-xylosidic linkages in xylans.</text>
        <dbReference type="EC" id="3.2.1.8"/>
    </reaction>
</comment>
<name>A0A8H7BAW9_9PLEO</name>
<accession>A0A8H7BAW9</accession>
<dbReference type="PANTHER" id="PTHR43662:SF13">
    <property type="entry name" value="DUF1996 DOMAIN-CONTAINING PROTEIN"/>
    <property type="match status" value="1"/>
</dbReference>
<comment type="caution">
    <text evidence="5">The sequence shown here is derived from an EMBL/GenBank/DDBJ whole genome shotgun (WGS) entry which is preliminary data.</text>
</comment>
<dbReference type="Pfam" id="PF09362">
    <property type="entry name" value="DUF1996"/>
    <property type="match status" value="2"/>
</dbReference>
<dbReference type="FunFam" id="3.40.50.720:FF:000084">
    <property type="entry name" value="Short-chain dehydrogenase reductase"/>
    <property type="match status" value="1"/>
</dbReference>
<feature type="domain" description="GH11" evidence="4">
    <location>
        <begin position="929"/>
        <end position="1119"/>
    </location>
</feature>
<dbReference type="EMBL" id="JAAABM010000005">
    <property type="protein sequence ID" value="KAF7677840.1"/>
    <property type="molecule type" value="Genomic_DNA"/>
</dbReference>
<dbReference type="GO" id="GO:0031176">
    <property type="term" value="F:endo-1,4-beta-xylanase activity"/>
    <property type="evidence" value="ECO:0007669"/>
    <property type="project" value="UniProtKB-UniRule"/>
</dbReference>
<dbReference type="InterPro" id="IPR013319">
    <property type="entry name" value="GH11/12"/>
</dbReference>
<comment type="pathway">
    <text evidence="3">Glycan degradation; xylan degradation.</text>
</comment>
<dbReference type="PROSITE" id="PS51761">
    <property type="entry name" value="GH11_3"/>
    <property type="match status" value="1"/>
</dbReference>
<dbReference type="SUPFAM" id="SSF49899">
    <property type="entry name" value="Concanavalin A-like lectins/glucanases"/>
    <property type="match status" value="1"/>
</dbReference>
<keyword evidence="3" id="KW-0624">Polysaccharide degradation</keyword>
<dbReference type="Proteomes" id="UP000596902">
    <property type="component" value="Unassembled WGS sequence"/>
</dbReference>
<feature type="active site" description="Proton donor" evidence="3">
    <location>
        <position position="1106"/>
    </location>
</feature>
<dbReference type="InterPro" id="IPR025110">
    <property type="entry name" value="AMP-bd_C"/>
</dbReference>
<protein>
    <recommendedName>
        <fullName evidence="3">endo-1,4-beta-xylanase</fullName>
        <ecNumber evidence="3">3.2.1.8</ecNumber>
    </recommendedName>
</protein>
<reference evidence="5" key="1">
    <citation type="submission" date="2020-01" db="EMBL/GenBank/DDBJ databases">
        <authorList>
            <person name="Feng Z.H.Z."/>
        </authorList>
    </citation>
    <scope>NUCLEOTIDE SEQUENCE</scope>
    <source>
        <strain evidence="5">CBS107.38</strain>
    </source>
</reference>